<organism evidence="2 3">
    <name type="scientific">Salix viminalis</name>
    <name type="common">Common osier</name>
    <name type="synonym">Basket willow</name>
    <dbReference type="NCBI Taxonomy" id="40686"/>
    <lineage>
        <taxon>Eukaryota</taxon>
        <taxon>Viridiplantae</taxon>
        <taxon>Streptophyta</taxon>
        <taxon>Embryophyta</taxon>
        <taxon>Tracheophyta</taxon>
        <taxon>Spermatophyta</taxon>
        <taxon>Magnoliopsida</taxon>
        <taxon>eudicotyledons</taxon>
        <taxon>Gunneridae</taxon>
        <taxon>Pentapetalae</taxon>
        <taxon>rosids</taxon>
        <taxon>fabids</taxon>
        <taxon>Malpighiales</taxon>
        <taxon>Salicaceae</taxon>
        <taxon>Saliceae</taxon>
        <taxon>Salix</taxon>
    </lineage>
</organism>
<evidence type="ECO:0000256" key="1">
    <source>
        <dbReference type="SAM" id="MobiDB-lite"/>
    </source>
</evidence>
<accession>A0A9Q0NRK2</accession>
<protein>
    <submittedName>
        <fullName evidence="2">Uncharacterized protein</fullName>
    </submittedName>
</protein>
<evidence type="ECO:0000313" key="2">
    <source>
        <dbReference type="EMBL" id="KAJ6674623.1"/>
    </source>
</evidence>
<gene>
    <name evidence="2" type="ORF">OIU85_010860</name>
</gene>
<keyword evidence="3" id="KW-1185">Reference proteome</keyword>
<reference evidence="2" key="2">
    <citation type="journal article" date="2023" name="Int. J. Mol. Sci.">
        <title>De Novo Assembly and Annotation of 11 Diverse Shrub Willow (Salix) Genomes Reveals Novel Gene Organization in Sex-Linked Regions.</title>
        <authorList>
            <person name="Hyden B."/>
            <person name="Feng K."/>
            <person name="Yates T.B."/>
            <person name="Jawdy S."/>
            <person name="Cereghino C."/>
            <person name="Smart L.B."/>
            <person name="Muchero W."/>
        </authorList>
    </citation>
    <scope>NUCLEOTIDE SEQUENCE [LARGE SCALE GENOMIC DNA]</scope>
    <source>
        <tissue evidence="2">Shoot tip</tissue>
    </source>
</reference>
<comment type="caution">
    <text evidence="2">The sequence shown here is derived from an EMBL/GenBank/DDBJ whole genome shotgun (WGS) entry which is preliminary data.</text>
</comment>
<sequence>MLSSADSSYVEDSDDGESSSYADSSSSGDTSDSESMSAPLSPLVQPELAAAQGLSPPASAPNPAEQPAEPSAEQPTTHGLDKGNGVGGNVETPLSPGRRSNVSAANAHGKGLQQGAANVQDIGLQQGVHYDAMPSEAATAGGEWETMKKKQKSNRHHKKTIAASVGAVAPTGVGADIAPVSGVAARAAGVGSSVTAGADSDVATGAEIWLRKDW</sequence>
<dbReference type="Proteomes" id="UP001151529">
    <property type="component" value="Chromosome 14"/>
</dbReference>
<feature type="compositionally biased region" description="Low complexity" evidence="1">
    <location>
        <begin position="18"/>
        <end position="37"/>
    </location>
</feature>
<evidence type="ECO:0000313" key="3">
    <source>
        <dbReference type="Proteomes" id="UP001151529"/>
    </source>
</evidence>
<proteinExistence type="predicted"/>
<dbReference type="EMBL" id="JAPFFL010000016">
    <property type="protein sequence ID" value="KAJ6674623.1"/>
    <property type="molecule type" value="Genomic_DNA"/>
</dbReference>
<dbReference type="AlphaFoldDB" id="A0A9Q0NRK2"/>
<feature type="region of interest" description="Disordered" evidence="1">
    <location>
        <begin position="1"/>
        <end position="113"/>
    </location>
</feature>
<name>A0A9Q0NRK2_SALVM</name>
<reference evidence="2" key="1">
    <citation type="submission" date="2022-11" db="EMBL/GenBank/DDBJ databases">
        <authorList>
            <person name="Hyden B.L."/>
            <person name="Feng K."/>
            <person name="Yates T."/>
            <person name="Jawdy S."/>
            <person name="Smart L.B."/>
            <person name="Muchero W."/>
        </authorList>
    </citation>
    <scope>NUCLEOTIDE SEQUENCE</scope>
    <source>
        <tissue evidence="2">Shoot tip</tissue>
    </source>
</reference>